<feature type="non-terminal residue" evidence="3">
    <location>
        <position position="1"/>
    </location>
</feature>
<dbReference type="Proteomes" id="UP001150238">
    <property type="component" value="Unassembled WGS sequence"/>
</dbReference>
<reference evidence="3" key="2">
    <citation type="journal article" date="2023" name="Proc. Natl. Acad. Sci. U.S.A.">
        <title>A global phylogenomic analysis of the shiitake genus Lentinula.</title>
        <authorList>
            <person name="Sierra-Patev S."/>
            <person name="Min B."/>
            <person name="Naranjo-Ortiz M."/>
            <person name="Looney B."/>
            <person name="Konkel Z."/>
            <person name="Slot J.C."/>
            <person name="Sakamoto Y."/>
            <person name="Steenwyk J.L."/>
            <person name="Rokas A."/>
            <person name="Carro J."/>
            <person name="Camarero S."/>
            <person name="Ferreira P."/>
            <person name="Molpeceres G."/>
            <person name="Ruiz-Duenas F.J."/>
            <person name="Serrano A."/>
            <person name="Henrissat B."/>
            <person name="Drula E."/>
            <person name="Hughes K.W."/>
            <person name="Mata J.L."/>
            <person name="Ishikawa N.K."/>
            <person name="Vargas-Isla R."/>
            <person name="Ushijima S."/>
            <person name="Smith C.A."/>
            <person name="Donoghue J."/>
            <person name="Ahrendt S."/>
            <person name="Andreopoulos W."/>
            <person name="He G."/>
            <person name="LaButti K."/>
            <person name="Lipzen A."/>
            <person name="Ng V."/>
            <person name="Riley R."/>
            <person name="Sandor L."/>
            <person name="Barry K."/>
            <person name="Martinez A.T."/>
            <person name="Xiao Y."/>
            <person name="Gibbons J.G."/>
            <person name="Terashima K."/>
            <person name="Grigoriev I.V."/>
            <person name="Hibbett D."/>
        </authorList>
    </citation>
    <scope>NUCLEOTIDE SEQUENCE</scope>
    <source>
        <strain evidence="3">Sp2 HRB7682 ss15</strain>
    </source>
</reference>
<evidence type="ECO:0000256" key="1">
    <source>
        <dbReference type="SAM" id="MobiDB-lite"/>
    </source>
</evidence>
<sequence>LLDAFRAHYEQFQIILTQVYSQETDSFLLQLLGEDLEQFGQIVNQHTTLFAPEELQVLQNGVQLMIIDVRALYGQTTESSHQGRPEVIHREYTGRPGRPRIEINPEFLHWAYTQRSTSALAHFLGLNRDTVRQRLLDYGIALPGQNPFPSTPDTSNISSSTSQHEDNILDAQIPDPIQLPEQIRLIRWGIVIHGFIDGYSRMITGLRASNNNRGQTVMSLFLSS</sequence>
<feature type="compositionally biased region" description="Polar residues" evidence="1">
    <location>
        <begin position="147"/>
        <end position="162"/>
    </location>
</feature>
<feature type="non-terminal residue" evidence="3">
    <location>
        <position position="224"/>
    </location>
</feature>
<evidence type="ECO:0000313" key="4">
    <source>
        <dbReference type="Proteomes" id="UP001150238"/>
    </source>
</evidence>
<protein>
    <recommendedName>
        <fullName evidence="2">Integrase core domain-containing protein</fullName>
    </recommendedName>
</protein>
<dbReference type="AlphaFoldDB" id="A0A9W9DF10"/>
<feature type="region of interest" description="Disordered" evidence="1">
    <location>
        <begin position="145"/>
        <end position="165"/>
    </location>
</feature>
<dbReference type="Pfam" id="PF24764">
    <property type="entry name" value="rva_4"/>
    <property type="match status" value="1"/>
</dbReference>
<name>A0A9W9DF10_9AGAR</name>
<dbReference type="InterPro" id="IPR058913">
    <property type="entry name" value="Integrase_dom_put"/>
</dbReference>
<proteinExistence type="predicted"/>
<evidence type="ECO:0000313" key="3">
    <source>
        <dbReference type="EMBL" id="KAJ4466395.1"/>
    </source>
</evidence>
<reference evidence="3" key="1">
    <citation type="submission" date="2022-08" db="EMBL/GenBank/DDBJ databases">
        <authorList>
            <consortium name="DOE Joint Genome Institute"/>
            <person name="Min B."/>
            <person name="Riley R."/>
            <person name="Sierra-Patev S."/>
            <person name="Naranjo-Ortiz M."/>
            <person name="Looney B."/>
            <person name="Konkel Z."/>
            <person name="Slot J.C."/>
            <person name="Sakamoto Y."/>
            <person name="Steenwyk J.L."/>
            <person name="Rokas A."/>
            <person name="Carro J."/>
            <person name="Camarero S."/>
            <person name="Ferreira P."/>
            <person name="Molpeceres G."/>
            <person name="Ruiz-Duenas F.J."/>
            <person name="Serrano A."/>
            <person name="Henrissat B."/>
            <person name="Drula E."/>
            <person name="Hughes K.W."/>
            <person name="Mata J.L."/>
            <person name="Ishikawa N.K."/>
            <person name="Vargas-Isla R."/>
            <person name="Ushijima S."/>
            <person name="Smith C.A."/>
            <person name="Ahrendt S."/>
            <person name="Andreopoulos W."/>
            <person name="He G."/>
            <person name="Labutti K."/>
            <person name="Lipzen A."/>
            <person name="Ng V."/>
            <person name="Sandor L."/>
            <person name="Barry K."/>
            <person name="Martinez A.T."/>
            <person name="Xiao Y."/>
            <person name="Gibbons J.G."/>
            <person name="Terashima K."/>
            <person name="Hibbett D.S."/>
            <person name="Grigoriev I.V."/>
        </authorList>
    </citation>
    <scope>NUCLEOTIDE SEQUENCE</scope>
    <source>
        <strain evidence="3">Sp2 HRB7682 ss15</strain>
    </source>
</reference>
<accession>A0A9W9DF10</accession>
<feature type="domain" description="Integrase core" evidence="2">
    <location>
        <begin position="182"/>
        <end position="223"/>
    </location>
</feature>
<evidence type="ECO:0000259" key="2">
    <source>
        <dbReference type="Pfam" id="PF24764"/>
    </source>
</evidence>
<dbReference type="EMBL" id="JANVFS010000045">
    <property type="protein sequence ID" value="KAJ4466395.1"/>
    <property type="molecule type" value="Genomic_DNA"/>
</dbReference>
<organism evidence="3 4">
    <name type="scientific">Lentinula lateritia</name>
    <dbReference type="NCBI Taxonomy" id="40482"/>
    <lineage>
        <taxon>Eukaryota</taxon>
        <taxon>Fungi</taxon>
        <taxon>Dikarya</taxon>
        <taxon>Basidiomycota</taxon>
        <taxon>Agaricomycotina</taxon>
        <taxon>Agaricomycetes</taxon>
        <taxon>Agaricomycetidae</taxon>
        <taxon>Agaricales</taxon>
        <taxon>Marasmiineae</taxon>
        <taxon>Omphalotaceae</taxon>
        <taxon>Lentinula</taxon>
    </lineage>
</organism>
<gene>
    <name evidence="3" type="ORF">C8J55DRAFT_406452</name>
</gene>
<comment type="caution">
    <text evidence="3">The sequence shown here is derived from an EMBL/GenBank/DDBJ whole genome shotgun (WGS) entry which is preliminary data.</text>
</comment>